<proteinExistence type="predicted"/>
<feature type="transmembrane region" description="Helical" evidence="2">
    <location>
        <begin position="547"/>
        <end position="567"/>
    </location>
</feature>
<dbReference type="Proteomes" id="UP000054097">
    <property type="component" value="Unassembled WGS sequence"/>
</dbReference>
<organism evidence="3 4">
    <name type="scientific">Serendipita vermifera MAFF 305830</name>
    <dbReference type="NCBI Taxonomy" id="933852"/>
    <lineage>
        <taxon>Eukaryota</taxon>
        <taxon>Fungi</taxon>
        <taxon>Dikarya</taxon>
        <taxon>Basidiomycota</taxon>
        <taxon>Agaricomycotina</taxon>
        <taxon>Agaricomycetes</taxon>
        <taxon>Sebacinales</taxon>
        <taxon>Serendipitaceae</taxon>
        <taxon>Serendipita</taxon>
    </lineage>
</organism>
<keyword evidence="2" id="KW-1133">Transmembrane helix</keyword>
<accession>A0A0C2W4T0</accession>
<sequence length="1051" mass="114642">MSSQHLVVAEGEFITDCDVEVTETVTETIIVTETIEYIEVDGVIQIVGRDVEVEDVVEVVQERRHLEGHGHFRDIMEITESSENVLIEGSSGQINESRLIMGAEETTRIVEVDETRECGRITEVAETETIQGNERIDMSVEMETDTLFYGRHSGVKAITAATEVTETREIDINARASMLIGWNYEQSAQPRTSTLIETTRIEEVIEQPQQSTVNSIEFSQQSDVNTTQSLSLTTQTREVVEIDEDLELEADKTFVYTGWELTREIEEPRSPTVAHGTQSTEVVKEPVTVYQQRRPTISHSTTNGSMMTLHHTQRSSYSESTAPGASTDGFFKPSQAYPPVPPLPAAYANRTLVNLDMAVRTGCTGQCRTTTIDQARRLLEVTAISKKSSFKPFFRILLLATFVTLLTLGIAAVLIGYIWAGKIEANYWQITTAVPQGSVLLITTFATKVIIICIPFLLAIMAYYIATAWAMRNASVTQVERRDCGCVVTRTADNQTTVIANEEYGLLLGMLKGATIFTLWSTIRYYLFKSTSSSQRKAASRPLIQGFSVLLMALLILYCVMGLDFALHHVSSTDYIPVKGPAIPAALLPSSNTALYSRALKPECLSPNANGTACTVTTQTVLGIPAFNTTTSFQIGLQTLAGLSSDNYVATAPFQRSNGSYGEIALLVDNSHPVDEAFTAITIGVHTQCELISPYCDMTTDCDANHSPPTTHPNITARHPTCTGFSCSKPEWPIYWDEGMTNGTNFFLSEPLELRNDSALYSLQAPPSYLATDLSTFRFFTSLASYVDPSTLQNVCTQWSATGVCVKGSDDGYVYSSQTPIEPTPFYRKLITACTVSIVNVEYEHFDGKYTIRQETAQPADNSTALALSSVLYTTDARTTAIGVTLAGLATSNANSSLVASTMETSVSRMMLAMGHAAFEATPAFDVVFTVNVPITILPTPLIIAFVTFLVLFALLTIALAVLALITINKSLWMQRKRVEKVPNGQAGAFGAATTTGATAGSAACESDNMQEKGPRCPPLRSSTMPEGSPSRLYSEKTVVGDDGRVAGYCS</sequence>
<dbReference type="EMBL" id="KN824382">
    <property type="protein sequence ID" value="KIM21478.1"/>
    <property type="molecule type" value="Genomic_DNA"/>
</dbReference>
<dbReference type="OrthoDB" id="3357029at2759"/>
<name>A0A0C2W4T0_SERVB</name>
<feature type="transmembrane region" description="Helical" evidence="2">
    <location>
        <begin position="942"/>
        <end position="968"/>
    </location>
</feature>
<gene>
    <name evidence="3" type="ORF">M408DRAFT_29547</name>
</gene>
<dbReference type="HOGENOM" id="CLU_290871_0_0_1"/>
<evidence type="ECO:0000313" key="3">
    <source>
        <dbReference type="EMBL" id="KIM21478.1"/>
    </source>
</evidence>
<dbReference type="AlphaFoldDB" id="A0A0C2W4T0"/>
<protein>
    <submittedName>
        <fullName evidence="3">Uncharacterized protein</fullName>
    </submittedName>
</protein>
<reference evidence="3 4" key="1">
    <citation type="submission" date="2014-04" db="EMBL/GenBank/DDBJ databases">
        <authorList>
            <consortium name="DOE Joint Genome Institute"/>
            <person name="Kuo A."/>
            <person name="Zuccaro A."/>
            <person name="Kohler A."/>
            <person name="Nagy L.G."/>
            <person name="Floudas D."/>
            <person name="Copeland A."/>
            <person name="Barry K.W."/>
            <person name="Cichocki N."/>
            <person name="Veneault-Fourrey C."/>
            <person name="LaButti K."/>
            <person name="Lindquist E.A."/>
            <person name="Lipzen A."/>
            <person name="Lundell T."/>
            <person name="Morin E."/>
            <person name="Murat C."/>
            <person name="Sun H."/>
            <person name="Tunlid A."/>
            <person name="Henrissat B."/>
            <person name="Grigoriev I.V."/>
            <person name="Hibbett D.S."/>
            <person name="Martin F."/>
            <person name="Nordberg H.P."/>
            <person name="Cantor M.N."/>
            <person name="Hua S.X."/>
        </authorList>
    </citation>
    <scope>NUCLEOTIDE SEQUENCE [LARGE SCALE GENOMIC DNA]</scope>
    <source>
        <strain evidence="3 4">MAFF 305830</strain>
    </source>
</reference>
<evidence type="ECO:0000313" key="4">
    <source>
        <dbReference type="Proteomes" id="UP000054097"/>
    </source>
</evidence>
<feature type="transmembrane region" description="Helical" evidence="2">
    <location>
        <begin position="504"/>
        <end position="527"/>
    </location>
</feature>
<keyword evidence="4" id="KW-1185">Reference proteome</keyword>
<feature type="transmembrane region" description="Helical" evidence="2">
    <location>
        <begin position="393"/>
        <end position="419"/>
    </location>
</feature>
<reference evidence="4" key="2">
    <citation type="submission" date="2015-01" db="EMBL/GenBank/DDBJ databases">
        <title>Evolutionary Origins and Diversification of the Mycorrhizal Mutualists.</title>
        <authorList>
            <consortium name="DOE Joint Genome Institute"/>
            <consortium name="Mycorrhizal Genomics Consortium"/>
            <person name="Kohler A."/>
            <person name="Kuo A."/>
            <person name="Nagy L.G."/>
            <person name="Floudas D."/>
            <person name="Copeland A."/>
            <person name="Barry K.W."/>
            <person name="Cichocki N."/>
            <person name="Veneault-Fourrey C."/>
            <person name="LaButti K."/>
            <person name="Lindquist E.A."/>
            <person name="Lipzen A."/>
            <person name="Lundell T."/>
            <person name="Morin E."/>
            <person name="Murat C."/>
            <person name="Riley R."/>
            <person name="Ohm R."/>
            <person name="Sun H."/>
            <person name="Tunlid A."/>
            <person name="Henrissat B."/>
            <person name="Grigoriev I.V."/>
            <person name="Hibbett D.S."/>
            <person name="Martin F."/>
        </authorList>
    </citation>
    <scope>NUCLEOTIDE SEQUENCE [LARGE SCALE GENOMIC DNA]</scope>
    <source>
        <strain evidence="4">MAFF 305830</strain>
    </source>
</reference>
<feature type="transmembrane region" description="Helical" evidence="2">
    <location>
        <begin position="439"/>
        <end position="466"/>
    </location>
</feature>
<evidence type="ECO:0000256" key="1">
    <source>
        <dbReference type="SAM" id="MobiDB-lite"/>
    </source>
</evidence>
<keyword evidence="2" id="KW-0472">Membrane</keyword>
<keyword evidence="2" id="KW-0812">Transmembrane</keyword>
<feature type="region of interest" description="Disordered" evidence="1">
    <location>
        <begin position="1003"/>
        <end position="1034"/>
    </location>
</feature>
<evidence type="ECO:0000256" key="2">
    <source>
        <dbReference type="SAM" id="Phobius"/>
    </source>
</evidence>
<dbReference type="STRING" id="933852.A0A0C2W4T0"/>